<reference evidence="1" key="1">
    <citation type="submission" date="2016-01" db="EMBL/GenBank/DDBJ databases">
        <authorList>
            <person name="Peeters C."/>
        </authorList>
    </citation>
    <scope>NUCLEOTIDE SEQUENCE [LARGE SCALE GENOMIC DNA]</scope>
    <source>
        <strain evidence="1">LMG 29317</strain>
    </source>
</reference>
<gene>
    <name evidence="1" type="ORF">AWB74_07313</name>
</gene>
<dbReference type="Proteomes" id="UP000055019">
    <property type="component" value="Unassembled WGS sequence"/>
</dbReference>
<organism evidence="1 2">
    <name type="scientific">Caballeronia arvi</name>
    <dbReference type="NCBI Taxonomy" id="1777135"/>
    <lineage>
        <taxon>Bacteria</taxon>
        <taxon>Pseudomonadati</taxon>
        <taxon>Pseudomonadota</taxon>
        <taxon>Betaproteobacteria</taxon>
        <taxon>Burkholderiales</taxon>
        <taxon>Burkholderiaceae</taxon>
        <taxon>Caballeronia</taxon>
    </lineage>
</organism>
<protein>
    <submittedName>
        <fullName evidence="1">Uncharacterized protein</fullName>
    </submittedName>
</protein>
<evidence type="ECO:0000313" key="1">
    <source>
        <dbReference type="EMBL" id="SAL85466.1"/>
    </source>
</evidence>
<keyword evidence="2" id="KW-1185">Reference proteome</keyword>
<proteinExistence type="predicted"/>
<dbReference type="EMBL" id="FCOM02000061">
    <property type="protein sequence ID" value="SAL85466.1"/>
    <property type="molecule type" value="Genomic_DNA"/>
</dbReference>
<sequence length="47" mass="5434">MVQDSKLLVRTVGGRLLALPFKVFHGRMNTIFRRETSSRRGTQQDDD</sequence>
<accession>A0A158KWC2</accession>
<comment type="caution">
    <text evidence="1">The sequence shown here is derived from an EMBL/GenBank/DDBJ whole genome shotgun (WGS) entry which is preliminary data.</text>
</comment>
<evidence type="ECO:0000313" key="2">
    <source>
        <dbReference type="Proteomes" id="UP000055019"/>
    </source>
</evidence>
<name>A0A158KWC2_9BURK</name>
<dbReference type="AlphaFoldDB" id="A0A158KWC2"/>